<sequence>MFATASSRIRTAGIYIPLLTGTLSVIGSGSILYSIWARRSTKLKDPQHRILGMMSIFDILYSINKALTFLTYPAGLGVPTFGNNATCALQGFFTQFAYATGSYNLVLSIYYYLIINKGMSKEEFAKVWEKVLHGIVVIFHLSFAIVGVSIGLYNPTPAFCYIAPGPYDCTTNPDVPCPFETTAPYFYEVFAQGWIQLAYVGIIVTNLLIWMSVRRREKRMKKYQTQLEASRLSDMEKKSSYARSVFVQSILYVGAFFLSWSWATIFHLVWWITGVSAPWITLLINTFIPLQGFFNAFIYARPRYIRLKKMHGDFSFKQLITLVFLPQALSMYEEERGRRSTVAMSKPNYLSTLRRGLGSTCIGSKGVGKEYLPKPNEDENNLTENNLNLVVDEEQGKNLGADLPG</sequence>
<organism evidence="6 7">
    <name type="scientific">Skeletonema marinoi</name>
    <dbReference type="NCBI Taxonomy" id="267567"/>
    <lineage>
        <taxon>Eukaryota</taxon>
        <taxon>Sar</taxon>
        <taxon>Stramenopiles</taxon>
        <taxon>Ochrophyta</taxon>
        <taxon>Bacillariophyta</taxon>
        <taxon>Coscinodiscophyceae</taxon>
        <taxon>Thalassiosirophycidae</taxon>
        <taxon>Thalassiosirales</taxon>
        <taxon>Skeletonemataceae</taxon>
        <taxon>Skeletonema</taxon>
        <taxon>Skeletonema marinoi-dohrnii complex</taxon>
    </lineage>
</organism>
<dbReference type="AlphaFoldDB" id="A0AAD9D7M9"/>
<keyword evidence="6" id="KW-0675">Receptor</keyword>
<keyword evidence="2 5" id="KW-0812">Transmembrane</keyword>
<dbReference type="GO" id="GO:0007189">
    <property type="term" value="P:adenylate cyclase-activating G protein-coupled receptor signaling pathway"/>
    <property type="evidence" value="ECO:0007669"/>
    <property type="project" value="TreeGrafter"/>
</dbReference>
<feature type="transmembrane region" description="Helical" evidence="5">
    <location>
        <begin position="245"/>
        <end position="273"/>
    </location>
</feature>
<gene>
    <name evidence="6" type="ORF">QTG54_013469</name>
</gene>
<protein>
    <submittedName>
        <fullName evidence="6">G protein-coupled receptor family protein</fullName>
    </submittedName>
</protein>
<accession>A0AAD9D7M9</accession>
<comment type="subcellular location">
    <subcellularLocation>
        <location evidence="1">Membrane</location>
        <topology evidence="1">Multi-pass membrane protein</topology>
    </subcellularLocation>
</comment>
<feature type="transmembrane region" description="Helical" evidence="5">
    <location>
        <begin position="92"/>
        <end position="113"/>
    </location>
</feature>
<feature type="transmembrane region" description="Helical" evidence="5">
    <location>
        <begin position="279"/>
        <end position="300"/>
    </location>
</feature>
<reference evidence="6" key="1">
    <citation type="submission" date="2023-06" db="EMBL/GenBank/DDBJ databases">
        <title>Survivors Of The Sea: Transcriptome response of Skeletonema marinoi to long-term dormancy.</title>
        <authorList>
            <person name="Pinder M.I.M."/>
            <person name="Kourtchenko O."/>
            <person name="Robertson E.K."/>
            <person name="Larsson T."/>
            <person name="Maumus F."/>
            <person name="Osuna-Cruz C.M."/>
            <person name="Vancaester E."/>
            <person name="Stenow R."/>
            <person name="Vandepoele K."/>
            <person name="Ploug H."/>
            <person name="Bruchert V."/>
            <person name="Godhe A."/>
            <person name="Topel M."/>
        </authorList>
    </citation>
    <scope>NUCLEOTIDE SEQUENCE</scope>
    <source>
        <strain evidence="6">R05AC</strain>
    </source>
</reference>
<dbReference type="CDD" id="cd00637">
    <property type="entry name" value="7tm_classA_rhodopsin-like"/>
    <property type="match status" value="1"/>
</dbReference>
<keyword evidence="7" id="KW-1185">Reference proteome</keyword>
<dbReference type="PANTHER" id="PTHR23112">
    <property type="entry name" value="G PROTEIN-COUPLED RECEPTOR 157-RELATED"/>
    <property type="match status" value="1"/>
</dbReference>
<evidence type="ECO:0000256" key="2">
    <source>
        <dbReference type="ARBA" id="ARBA00022692"/>
    </source>
</evidence>
<dbReference type="GO" id="GO:0005886">
    <property type="term" value="C:plasma membrane"/>
    <property type="evidence" value="ECO:0007669"/>
    <property type="project" value="TreeGrafter"/>
</dbReference>
<feature type="transmembrane region" description="Helical" evidence="5">
    <location>
        <begin position="134"/>
        <end position="153"/>
    </location>
</feature>
<feature type="transmembrane region" description="Helical" evidence="5">
    <location>
        <begin position="12"/>
        <end position="38"/>
    </location>
</feature>
<dbReference type="GO" id="GO:0004930">
    <property type="term" value="F:G protein-coupled receptor activity"/>
    <property type="evidence" value="ECO:0007669"/>
    <property type="project" value="TreeGrafter"/>
</dbReference>
<dbReference type="Proteomes" id="UP001224775">
    <property type="component" value="Unassembled WGS sequence"/>
</dbReference>
<evidence type="ECO:0000256" key="3">
    <source>
        <dbReference type="ARBA" id="ARBA00022989"/>
    </source>
</evidence>
<dbReference type="PANTHER" id="PTHR23112:SF0">
    <property type="entry name" value="TRANSMEMBRANE PROTEIN 116"/>
    <property type="match status" value="1"/>
</dbReference>
<feature type="transmembrane region" description="Helical" evidence="5">
    <location>
        <begin position="50"/>
        <end position="72"/>
    </location>
</feature>
<dbReference type="EMBL" id="JATAAI010000032">
    <property type="protein sequence ID" value="KAK1735763.1"/>
    <property type="molecule type" value="Genomic_DNA"/>
</dbReference>
<evidence type="ECO:0000256" key="5">
    <source>
        <dbReference type="SAM" id="Phobius"/>
    </source>
</evidence>
<name>A0AAD9D7M9_9STRA</name>
<comment type="caution">
    <text evidence="6">The sequence shown here is derived from an EMBL/GenBank/DDBJ whole genome shotgun (WGS) entry which is preliminary data.</text>
</comment>
<keyword evidence="4 5" id="KW-0472">Membrane</keyword>
<keyword evidence="3 5" id="KW-1133">Transmembrane helix</keyword>
<dbReference type="SUPFAM" id="SSF81321">
    <property type="entry name" value="Family A G protein-coupled receptor-like"/>
    <property type="match status" value="1"/>
</dbReference>
<evidence type="ECO:0000313" key="6">
    <source>
        <dbReference type="EMBL" id="KAK1735763.1"/>
    </source>
</evidence>
<evidence type="ECO:0000256" key="4">
    <source>
        <dbReference type="ARBA" id="ARBA00023136"/>
    </source>
</evidence>
<dbReference type="Gene3D" id="1.20.1070.10">
    <property type="entry name" value="Rhodopsin 7-helix transmembrane proteins"/>
    <property type="match status" value="1"/>
</dbReference>
<evidence type="ECO:0000313" key="7">
    <source>
        <dbReference type="Proteomes" id="UP001224775"/>
    </source>
</evidence>
<feature type="transmembrane region" description="Helical" evidence="5">
    <location>
        <begin position="194"/>
        <end position="213"/>
    </location>
</feature>
<evidence type="ECO:0000256" key="1">
    <source>
        <dbReference type="ARBA" id="ARBA00004141"/>
    </source>
</evidence>
<proteinExistence type="predicted"/>